<name>A0A2K3LYK6_TRIPR</name>
<dbReference type="InterPro" id="IPR036397">
    <property type="entry name" value="RNaseH_sf"/>
</dbReference>
<evidence type="ECO:0000259" key="1">
    <source>
        <dbReference type="PROSITE" id="PS50994"/>
    </source>
</evidence>
<dbReference type="Proteomes" id="UP000236291">
    <property type="component" value="Unassembled WGS sequence"/>
</dbReference>
<dbReference type="EMBL" id="ASHM01044483">
    <property type="protein sequence ID" value="PNX83603.1"/>
    <property type="molecule type" value="Genomic_DNA"/>
</dbReference>
<dbReference type="PANTHER" id="PTHR42648">
    <property type="entry name" value="TRANSPOSASE, PUTATIVE-RELATED"/>
    <property type="match status" value="1"/>
</dbReference>
<feature type="domain" description="Integrase catalytic" evidence="1">
    <location>
        <begin position="140"/>
        <end position="324"/>
    </location>
</feature>
<evidence type="ECO:0000313" key="3">
    <source>
        <dbReference type="Proteomes" id="UP000236291"/>
    </source>
</evidence>
<accession>A0A2K3LYK6</accession>
<dbReference type="Gene3D" id="3.30.420.10">
    <property type="entry name" value="Ribonuclease H-like superfamily/Ribonuclease H"/>
    <property type="match status" value="1"/>
</dbReference>
<evidence type="ECO:0000313" key="2">
    <source>
        <dbReference type="EMBL" id="PNX83603.1"/>
    </source>
</evidence>
<sequence>PTVSRVFSLVIQEEKQRVINAVTSDNSETLAYAISDSNGSKPKHGKKDRPLCSHCGVIGHVKDKCFKLHGYPPGYKKGKSIATQQSVNAVNTDDDDTPLNNKQYQQLIAYIQGQMARQSNIGSASTSGDYVGMIFTSSHHNEYPLTNTWIVDSGATSHIDNQKGEVIGKGEYAHGLYFLKVELDSSSAAPCLLSNKSTIVPNCSSVSSISVSTWHARLGHLSDQFNTSIKGIRSDNAKELQLTSFLQAEGAVHQFSCPHRPQQNSVVERKHQHLLNVARALLFQSKVPLQFWGECVSTAAYLINRIPSPGLDNKSPYELLHDPSLHHVLYPVCYLDIQQV</sequence>
<dbReference type="InterPro" id="IPR012337">
    <property type="entry name" value="RNaseH-like_sf"/>
</dbReference>
<comment type="caution">
    <text evidence="2">The sequence shown here is derived from an EMBL/GenBank/DDBJ whole genome shotgun (WGS) entry which is preliminary data.</text>
</comment>
<dbReference type="GO" id="GO:0003676">
    <property type="term" value="F:nucleic acid binding"/>
    <property type="evidence" value="ECO:0007669"/>
    <property type="project" value="InterPro"/>
</dbReference>
<dbReference type="STRING" id="57577.A0A2K3LYK6"/>
<gene>
    <name evidence="2" type="ORF">L195_g039647</name>
</gene>
<feature type="non-terminal residue" evidence="2">
    <location>
        <position position="1"/>
    </location>
</feature>
<dbReference type="GO" id="GO:0015074">
    <property type="term" value="P:DNA integration"/>
    <property type="evidence" value="ECO:0007669"/>
    <property type="project" value="InterPro"/>
</dbReference>
<dbReference type="PANTHER" id="PTHR42648:SF31">
    <property type="entry name" value="RNA-DIRECTED DNA POLYMERASE"/>
    <property type="match status" value="1"/>
</dbReference>
<reference evidence="2 3" key="2">
    <citation type="journal article" date="2017" name="Front. Plant Sci.">
        <title>Gene Classification and Mining of Molecular Markers Useful in Red Clover (Trifolium pratense) Breeding.</title>
        <authorList>
            <person name="Istvanek J."/>
            <person name="Dluhosova J."/>
            <person name="Dluhos P."/>
            <person name="Patkova L."/>
            <person name="Nedelnik J."/>
            <person name="Repkova J."/>
        </authorList>
    </citation>
    <scope>NUCLEOTIDE SEQUENCE [LARGE SCALE GENOMIC DNA]</scope>
    <source>
        <strain evidence="3">cv. Tatra</strain>
        <tissue evidence="2">Young leaves</tissue>
    </source>
</reference>
<organism evidence="2 3">
    <name type="scientific">Trifolium pratense</name>
    <name type="common">Red clover</name>
    <dbReference type="NCBI Taxonomy" id="57577"/>
    <lineage>
        <taxon>Eukaryota</taxon>
        <taxon>Viridiplantae</taxon>
        <taxon>Streptophyta</taxon>
        <taxon>Embryophyta</taxon>
        <taxon>Tracheophyta</taxon>
        <taxon>Spermatophyta</taxon>
        <taxon>Magnoliopsida</taxon>
        <taxon>eudicotyledons</taxon>
        <taxon>Gunneridae</taxon>
        <taxon>Pentapetalae</taxon>
        <taxon>rosids</taxon>
        <taxon>fabids</taxon>
        <taxon>Fabales</taxon>
        <taxon>Fabaceae</taxon>
        <taxon>Papilionoideae</taxon>
        <taxon>50 kb inversion clade</taxon>
        <taxon>NPAAA clade</taxon>
        <taxon>Hologalegina</taxon>
        <taxon>IRL clade</taxon>
        <taxon>Trifolieae</taxon>
        <taxon>Trifolium</taxon>
    </lineage>
</organism>
<dbReference type="InterPro" id="IPR039537">
    <property type="entry name" value="Retrotran_Ty1/copia-like"/>
</dbReference>
<dbReference type="PROSITE" id="PS50994">
    <property type="entry name" value="INTEGRASE"/>
    <property type="match status" value="1"/>
</dbReference>
<reference evidence="2 3" key="1">
    <citation type="journal article" date="2014" name="Am. J. Bot.">
        <title>Genome assembly and annotation for red clover (Trifolium pratense; Fabaceae).</title>
        <authorList>
            <person name="Istvanek J."/>
            <person name="Jaros M."/>
            <person name="Krenek A."/>
            <person name="Repkova J."/>
        </authorList>
    </citation>
    <scope>NUCLEOTIDE SEQUENCE [LARGE SCALE GENOMIC DNA]</scope>
    <source>
        <strain evidence="3">cv. Tatra</strain>
        <tissue evidence="2">Young leaves</tissue>
    </source>
</reference>
<dbReference type="InterPro" id="IPR001584">
    <property type="entry name" value="Integrase_cat-core"/>
</dbReference>
<proteinExistence type="predicted"/>
<dbReference type="AlphaFoldDB" id="A0A2K3LYK6"/>
<protein>
    <recommendedName>
        <fullName evidence="1">Integrase catalytic domain-containing protein</fullName>
    </recommendedName>
</protein>
<dbReference type="SUPFAM" id="SSF53098">
    <property type="entry name" value="Ribonuclease H-like"/>
    <property type="match status" value="1"/>
</dbReference>